<evidence type="ECO:0000313" key="2">
    <source>
        <dbReference type="Proteomes" id="UP001144372"/>
    </source>
</evidence>
<organism evidence="1 2">
    <name type="scientific">Desulforhabdus amnigena</name>
    <dbReference type="NCBI Taxonomy" id="40218"/>
    <lineage>
        <taxon>Bacteria</taxon>
        <taxon>Pseudomonadati</taxon>
        <taxon>Thermodesulfobacteriota</taxon>
        <taxon>Syntrophobacteria</taxon>
        <taxon>Syntrophobacterales</taxon>
        <taxon>Syntrophobacteraceae</taxon>
        <taxon>Desulforhabdus</taxon>
    </lineage>
</organism>
<dbReference type="Proteomes" id="UP001144372">
    <property type="component" value="Unassembled WGS sequence"/>
</dbReference>
<sequence>MTLTDEGSQRVGVQDYIELRANDVTVKMTNGSEYQAEGRNRILRRKRINKMLTYHLMYRTIGQHILDGKPGDSLESVACSTGVILDLEDQLKSFITN</sequence>
<comment type="caution">
    <text evidence="1">The sequence shown here is derived from an EMBL/GenBank/DDBJ whole genome shotgun (WGS) entry which is preliminary data.</text>
</comment>
<dbReference type="AlphaFoldDB" id="A0A9W6FX66"/>
<reference evidence="1" key="1">
    <citation type="submission" date="2022-12" db="EMBL/GenBank/DDBJ databases">
        <title>Reference genome sequencing for broad-spectrum identification of bacterial and archaeal isolates by mass spectrometry.</title>
        <authorList>
            <person name="Sekiguchi Y."/>
            <person name="Tourlousse D.M."/>
        </authorList>
    </citation>
    <scope>NUCLEOTIDE SEQUENCE</scope>
    <source>
        <strain evidence="1">ASRB1</strain>
    </source>
</reference>
<proteinExistence type="predicted"/>
<dbReference type="EMBL" id="BSDR01000001">
    <property type="protein sequence ID" value="GLI36452.1"/>
    <property type="molecule type" value="Genomic_DNA"/>
</dbReference>
<name>A0A9W6FX66_9BACT</name>
<gene>
    <name evidence="1" type="ORF">DAMNIGENAA_38850</name>
</gene>
<accession>A0A9W6FX66</accession>
<keyword evidence="2" id="KW-1185">Reference proteome</keyword>
<protein>
    <submittedName>
        <fullName evidence="1">Uncharacterized protein</fullName>
    </submittedName>
</protein>
<evidence type="ECO:0000313" key="1">
    <source>
        <dbReference type="EMBL" id="GLI36452.1"/>
    </source>
</evidence>